<dbReference type="InterPro" id="IPR036909">
    <property type="entry name" value="Cyt_c-like_dom_sf"/>
</dbReference>
<evidence type="ECO:0000256" key="8">
    <source>
        <dbReference type="ARBA" id="ARBA00022989"/>
    </source>
</evidence>
<keyword evidence="9 11" id="KW-0408">Iron</keyword>
<evidence type="ECO:0000256" key="9">
    <source>
        <dbReference type="ARBA" id="ARBA00023004"/>
    </source>
</evidence>
<name>A0A132BS92_9RHOB</name>
<accession>A0A132BS92</accession>
<keyword evidence="14" id="KW-1185">Reference proteome</keyword>
<dbReference type="EMBL" id="LPUY01000103">
    <property type="protein sequence ID" value="KUP91184.1"/>
    <property type="molecule type" value="Genomic_DNA"/>
</dbReference>
<keyword evidence="8" id="KW-1133">Transmembrane helix</keyword>
<keyword evidence="7" id="KW-0249">Electron transport</keyword>
<dbReference type="Proteomes" id="UP000068382">
    <property type="component" value="Unassembled WGS sequence"/>
</dbReference>
<evidence type="ECO:0000256" key="5">
    <source>
        <dbReference type="ARBA" id="ARBA00022692"/>
    </source>
</evidence>
<dbReference type="Pfam" id="PF00034">
    <property type="entry name" value="Cytochrom_C"/>
    <property type="match status" value="1"/>
</dbReference>
<dbReference type="PANTHER" id="PTHR11961">
    <property type="entry name" value="CYTOCHROME C"/>
    <property type="match status" value="1"/>
</dbReference>
<dbReference type="PATRIC" id="fig|1768241.3.peg.4137"/>
<dbReference type="GO" id="GO:0009055">
    <property type="term" value="F:electron transfer activity"/>
    <property type="evidence" value="ECO:0007669"/>
    <property type="project" value="InterPro"/>
</dbReference>
<evidence type="ECO:0000256" key="2">
    <source>
        <dbReference type="ARBA" id="ARBA00022448"/>
    </source>
</evidence>
<organism evidence="13 14">
    <name type="scientific">Tritonibacter horizontis</name>
    <dbReference type="NCBI Taxonomy" id="1768241"/>
    <lineage>
        <taxon>Bacteria</taxon>
        <taxon>Pseudomonadati</taxon>
        <taxon>Pseudomonadota</taxon>
        <taxon>Alphaproteobacteria</taxon>
        <taxon>Rhodobacterales</taxon>
        <taxon>Paracoccaceae</taxon>
        <taxon>Tritonibacter</taxon>
    </lineage>
</organism>
<protein>
    <submittedName>
        <fullName evidence="13">Cytochrome c-552</fullName>
    </submittedName>
</protein>
<feature type="domain" description="Cytochrome c" evidence="12">
    <location>
        <begin position="67"/>
        <end position="165"/>
    </location>
</feature>
<comment type="subcellular location">
    <subcellularLocation>
        <location evidence="1">Cell membrane</location>
        <topology evidence="1">Single-pass membrane protein</topology>
    </subcellularLocation>
</comment>
<evidence type="ECO:0000256" key="10">
    <source>
        <dbReference type="ARBA" id="ARBA00023136"/>
    </source>
</evidence>
<evidence type="ECO:0000256" key="7">
    <source>
        <dbReference type="ARBA" id="ARBA00022982"/>
    </source>
</evidence>
<dbReference type="GO" id="GO:0046872">
    <property type="term" value="F:metal ion binding"/>
    <property type="evidence" value="ECO:0007669"/>
    <property type="project" value="UniProtKB-KW"/>
</dbReference>
<dbReference type="AlphaFoldDB" id="A0A132BS92"/>
<evidence type="ECO:0000259" key="12">
    <source>
        <dbReference type="PROSITE" id="PS51007"/>
    </source>
</evidence>
<gene>
    <name evidence="13" type="primary">cycM</name>
    <name evidence="13" type="ORF">TRIHO_39620</name>
</gene>
<evidence type="ECO:0000256" key="11">
    <source>
        <dbReference type="PROSITE-ProRule" id="PRU00433"/>
    </source>
</evidence>
<evidence type="ECO:0000256" key="6">
    <source>
        <dbReference type="ARBA" id="ARBA00022723"/>
    </source>
</evidence>
<evidence type="ECO:0000313" key="14">
    <source>
        <dbReference type="Proteomes" id="UP000068382"/>
    </source>
</evidence>
<dbReference type="PROSITE" id="PS51007">
    <property type="entry name" value="CYTC"/>
    <property type="match status" value="1"/>
</dbReference>
<keyword evidence="2" id="KW-0813">Transport</keyword>
<reference evidence="13 14" key="1">
    <citation type="submission" date="2015-12" db="EMBL/GenBank/DDBJ databases">
        <title>Genome sequence of the marine Rhodobacteraceae strain O3.65, Candidatus Tritonibacter horizontis.</title>
        <authorList>
            <person name="Poehlein A."/>
            <person name="Giebel H.A."/>
            <person name="Voget S."/>
            <person name="Brinkhoff T."/>
        </authorList>
    </citation>
    <scope>NUCLEOTIDE SEQUENCE [LARGE SCALE GENOMIC DNA]</scope>
    <source>
        <strain evidence="13 14">O3.65</strain>
    </source>
</reference>
<dbReference type="PRINTS" id="PR00604">
    <property type="entry name" value="CYTCHRMECIAB"/>
</dbReference>
<dbReference type="FunFam" id="1.10.760.10:FF:000026">
    <property type="entry name" value="Cytochrome C, membrane-bound"/>
    <property type="match status" value="1"/>
</dbReference>
<sequence length="166" mass="17420">MFDTMTLTKATAGFCGAFLVFLLGKWVAEELYHVDAHGEASYVIEVADAGAASDEPEVDFATLMAEANVDNGAKVFRKCSACHKVNGEDGTGPHLDGVVGRGQGDVAGFGYSSTLASLDGTWTPEELSAFLLKPSTYAPGTSMSFPGLKKVGDRVDLIAYLESVGN</sequence>
<keyword evidence="3" id="KW-1003">Cell membrane</keyword>
<dbReference type="InterPro" id="IPR002327">
    <property type="entry name" value="Cyt_c_1A/1B"/>
</dbReference>
<dbReference type="OrthoDB" id="9805828at2"/>
<keyword evidence="5" id="KW-0812">Transmembrane</keyword>
<keyword evidence="6 11" id="KW-0479">Metal-binding</keyword>
<proteinExistence type="predicted"/>
<dbReference type="InterPro" id="IPR009056">
    <property type="entry name" value="Cyt_c-like_dom"/>
</dbReference>
<evidence type="ECO:0000256" key="4">
    <source>
        <dbReference type="ARBA" id="ARBA00022617"/>
    </source>
</evidence>
<evidence type="ECO:0000256" key="3">
    <source>
        <dbReference type="ARBA" id="ARBA00022475"/>
    </source>
</evidence>
<dbReference type="SUPFAM" id="SSF46626">
    <property type="entry name" value="Cytochrome c"/>
    <property type="match status" value="1"/>
</dbReference>
<keyword evidence="4 11" id="KW-0349">Heme</keyword>
<dbReference type="Gene3D" id="1.10.760.10">
    <property type="entry name" value="Cytochrome c-like domain"/>
    <property type="match status" value="1"/>
</dbReference>
<dbReference type="GO" id="GO:0020037">
    <property type="term" value="F:heme binding"/>
    <property type="evidence" value="ECO:0007669"/>
    <property type="project" value="InterPro"/>
</dbReference>
<keyword evidence="10" id="KW-0472">Membrane</keyword>
<comment type="caution">
    <text evidence="13">The sequence shown here is derived from an EMBL/GenBank/DDBJ whole genome shotgun (WGS) entry which is preliminary data.</text>
</comment>
<evidence type="ECO:0000256" key="1">
    <source>
        <dbReference type="ARBA" id="ARBA00004162"/>
    </source>
</evidence>
<evidence type="ECO:0000313" key="13">
    <source>
        <dbReference type="EMBL" id="KUP91184.1"/>
    </source>
</evidence>
<dbReference type="RefSeq" id="WP_068247904.1">
    <property type="nucleotide sequence ID" value="NZ_LPUY01000103.1"/>
</dbReference>
<dbReference type="GO" id="GO:0005886">
    <property type="term" value="C:plasma membrane"/>
    <property type="evidence" value="ECO:0007669"/>
    <property type="project" value="UniProtKB-SubCell"/>
</dbReference>